<dbReference type="PROSITE" id="PS50835">
    <property type="entry name" value="IG_LIKE"/>
    <property type="match status" value="3"/>
</dbReference>
<dbReference type="InterPro" id="IPR003598">
    <property type="entry name" value="Ig_sub2"/>
</dbReference>
<dbReference type="PANTHER" id="PTHR12231">
    <property type="entry name" value="CTX-RELATED TYPE I TRANSMEMBRANE PROTEIN"/>
    <property type="match status" value="1"/>
</dbReference>
<proteinExistence type="predicted"/>
<dbReference type="InterPro" id="IPR000742">
    <property type="entry name" value="EGF"/>
</dbReference>
<dbReference type="CDD" id="cd00096">
    <property type="entry name" value="Ig"/>
    <property type="match status" value="2"/>
</dbReference>
<evidence type="ECO:0000256" key="5">
    <source>
        <dbReference type="PROSITE-ProRule" id="PRU00076"/>
    </source>
</evidence>
<dbReference type="SUPFAM" id="SSF57196">
    <property type="entry name" value="EGF/Laminin"/>
    <property type="match status" value="1"/>
</dbReference>
<dbReference type="EnsemblMetazoa" id="Aqu2.1.04734_001">
    <property type="protein sequence ID" value="Aqu2.1.04734_001"/>
    <property type="gene ID" value="Aqu2.1.04734"/>
</dbReference>
<evidence type="ECO:0000256" key="4">
    <source>
        <dbReference type="ARBA" id="ARBA00023319"/>
    </source>
</evidence>
<dbReference type="SMART" id="SM00181">
    <property type="entry name" value="EGF"/>
    <property type="match status" value="1"/>
</dbReference>
<keyword evidence="5" id="KW-0245">EGF-like domain</keyword>
<dbReference type="InterPro" id="IPR051170">
    <property type="entry name" value="Neural/epithelial_adhesion"/>
</dbReference>
<dbReference type="InterPro" id="IPR007110">
    <property type="entry name" value="Ig-like_dom"/>
</dbReference>
<sequence length="404" mass="43176">MLTVVGSLTSDGLYTCQAVNDLVERRIINTTVNVNVYEPLDFASTGLNSSFVTTVNQSDTYIFHCSFSGIPFPTIDWSFQGYFTNITFLSNSSRISFTTDTQGIIITSTITIKNVDKATDEGYYECSAFQLSESRFYDGFILIIVCNNSCEPGYTLDNSTCTCSLSNICELGPCQNGGSCTLVSAPSNYTCDCTGTGYQGVNCTNFLGIPPIITAPELNYSVLNGSSATLTCTLENVGTPVAAIIWRFNGSTLSNSFKYTITNSTSNSAGSTQLLINDVVVSDAGVYYCQASNGGGTSAAGITLSVQVPPSITSISNETQVRYKTVLTLNCTASGVPRPVVTWSKDGGELPNEQILNKILTDSVLSSAFRFEGSLTSTGQYTCTAVNDLVERRVASGTINILTY</sequence>
<dbReference type="PROSITE" id="PS50026">
    <property type="entry name" value="EGF_3"/>
    <property type="match status" value="1"/>
</dbReference>
<evidence type="ECO:0000256" key="2">
    <source>
        <dbReference type="ARBA" id="ARBA00022737"/>
    </source>
</evidence>
<accession>A0A1X7SRG6</accession>
<feature type="disulfide bond" evidence="5">
    <location>
        <begin position="174"/>
        <end position="191"/>
    </location>
</feature>
<dbReference type="CDD" id="cd00054">
    <property type="entry name" value="EGF_CA"/>
    <property type="match status" value="1"/>
</dbReference>
<dbReference type="Pfam" id="PF00008">
    <property type="entry name" value="EGF"/>
    <property type="match status" value="1"/>
</dbReference>
<dbReference type="AlphaFoldDB" id="A0A1X7SRG6"/>
<dbReference type="Gene3D" id="2.10.25.10">
    <property type="entry name" value="Laminin"/>
    <property type="match status" value="1"/>
</dbReference>
<keyword evidence="2" id="KW-0677">Repeat</keyword>
<feature type="domain" description="Ig-like" evidence="7">
    <location>
        <begin position="310"/>
        <end position="395"/>
    </location>
</feature>
<feature type="domain" description="Ig-like" evidence="7">
    <location>
        <begin position="210"/>
        <end position="305"/>
    </location>
</feature>
<dbReference type="Pfam" id="PF13927">
    <property type="entry name" value="Ig_3"/>
    <property type="match status" value="3"/>
</dbReference>
<dbReference type="STRING" id="400682.A0A1X7SRG6"/>
<keyword evidence="4" id="KW-0393">Immunoglobulin domain</keyword>
<reference evidence="8" key="1">
    <citation type="submission" date="2017-05" db="UniProtKB">
        <authorList>
            <consortium name="EnsemblMetazoa"/>
        </authorList>
    </citation>
    <scope>IDENTIFICATION</scope>
</reference>
<evidence type="ECO:0000256" key="3">
    <source>
        <dbReference type="ARBA" id="ARBA00023157"/>
    </source>
</evidence>
<dbReference type="PANTHER" id="PTHR12231:SF253">
    <property type="entry name" value="DPR-INTERACTING PROTEIN ETA, ISOFORM B-RELATED"/>
    <property type="match status" value="1"/>
</dbReference>
<dbReference type="Gene3D" id="2.60.40.10">
    <property type="entry name" value="Immunoglobulins"/>
    <property type="match status" value="3"/>
</dbReference>
<dbReference type="InterPro" id="IPR036179">
    <property type="entry name" value="Ig-like_dom_sf"/>
</dbReference>
<feature type="domain" description="EGF-like" evidence="6">
    <location>
        <begin position="165"/>
        <end position="204"/>
    </location>
</feature>
<evidence type="ECO:0000259" key="7">
    <source>
        <dbReference type="PROSITE" id="PS50835"/>
    </source>
</evidence>
<evidence type="ECO:0000259" key="6">
    <source>
        <dbReference type="PROSITE" id="PS50026"/>
    </source>
</evidence>
<dbReference type="SMART" id="SM00408">
    <property type="entry name" value="IGc2"/>
    <property type="match status" value="3"/>
</dbReference>
<dbReference type="OrthoDB" id="152385at2759"/>
<keyword evidence="3 5" id="KW-1015">Disulfide bond</keyword>
<keyword evidence="1" id="KW-0732">Signal</keyword>
<name>A0A1X7SRG6_AMPQE</name>
<dbReference type="SUPFAM" id="SSF48726">
    <property type="entry name" value="Immunoglobulin"/>
    <property type="match status" value="3"/>
</dbReference>
<dbReference type="eggNOG" id="KOG4475">
    <property type="taxonomic scope" value="Eukaryota"/>
</dbReference>
<evidence type="ECO:0000256" key="1">
    <source>
        <dbReference type="ARBA" id="ARBA00022729"/>
    </source>
</evidence>
<organism evidence="8">
    <name type="scientific">Amphimedon queenslandica</name>
    <name type="common">Sponge</name>
    <dbReference type="NCBI Taxonomy" id="400682"/>
    <lineage>
        <taxon>Eukaryota</taxon>
        <taxon>Metazoa</taxon>
        <taxon>Porifera</taxon>
        <taxon>Demospongiae</taxon>
        <taxon>Heteroscleromorpha</taxon>
        <taxon>Haplosclerida</taxon>
        <taxon>Niphatidae</taxon>
        <taxon>Amphimedon</taxon>
    </lineage>
</organism>
<comment type="caution">
    <text evidence="5">Lacks conserved residue(s) required for the propagation of feature annotation.</text>
</comment>
<feature type="domain" description="Ig-like" evidence="7">
    <location>
        <begin position="39"/>
        <end position="128"/>
    </location>
</feature>
<protein>
    <submittedName>
        <fullName evidence="8">Uncharacterized protein</fullName>
    </submittedName>
</protein>
<dbReference type="InParanoid" id="A0A1X7SRG6"/>
<dbReference type="SMART" id="SM00409">
    <property type="entry name" value="IG"/>
    <property type="match status" value="3"/>
</dbReference>
<dbReference type="InterPro" id="IPR003599">
    <property type="entry name" value="Ig_sub"/>
</dbReference>
<evidence type="ECO:0000313" key="8">
    <source>
        <dbReference type="EnsemblMetazoa" id="Aqu2.1.04734_001"/>
    </source>
</evidence>
<dbReference type="InterPro" id="IPR013783">
    <property type="entry name" value="Ig-like_fold"/>
</dbReference>